<dbReference type="Proteomes" id="UP001238163">
    <property type="component" value="Unassembled WGS sequence"/>
</dbReference>
<dbReference type="InterPro" id="IPR003004">
    <property type="entry name" value="GspF/PilC"/>
</dbReference>
<feature type="transmembrane region" description="Helical" evidence="7">
    <location>
        <begin position="138"/>
        <end position="156"/>
    </location>
</feature>
<dbReference type="Gene3D" id="1.20.81.30">
    <property type="entry name" value="Type II secretion system (T2SS), domain F"/>
    <property type="match status" value="2"/>
</dbReference>
<evidence type="ECO:0000256" key="6">
    <source>
        <dbReference type="ARBA" id="ARBA00023136"/>
    </source>
</evidence>
<feature type="transmembrane region" description="Helical" evidence="7">
    <location>
        <begin position="104"/>
        <end position="126"/>
    </location>
</feature>
<keyword evidence="5 7" id="KW-1133">Transmembrane helix</keyword>
<evidence type="ECO:0000256" key="5">
    <source>
        <dbReference type="ARBA" id="ARBA00022989"/>
    </source>
</evidence>
<evidence type="ECO:0000256" key="2">
    <source>
        <dbReference type="ARBA" id="ARBA00005745"/>
    </source>
</evidence>
<dbReference type="RefSeq" id="WP_307259435.1">
    <property type="nucleotide sequence ID" value="NZ_JAUSVL010000001.1"/>
</dbReference>
<evidence type="ECO:0000259" key="8">
    <source>
        <dbReference type="Pfam" id="PF00482"/>
    </source>
</evidence>
<name>A0AAE3VCW2_9BACT</name>
<dbReference type="PANTHER" id="PTHR30012:SF0">
    <property type="entry name" value="TYPE II SECRETION SYSTEM PROTEIN F-RELATED"/>
    <property type="match status" value="1"/>
</dbReference>
<protein>
    <submittedName>
        <fullName evidence="9">Type II secretory pathway component PulF</fullName>
    </submittedName>
</protein>
<dbReference type="InterPro" id="IPR018076">
    <property type="entry name" value="T2SS_GspF_dom"/>
</dbReference>
<reference evidence="9" key="1">
    <citation type="submission" date="2023-07" db="EMBL/GenBank/DDBJ databases">
        <title>Genomic Encyclopedia of Type Strains, Phase IV (KMG-IV): sequencing the most valuable type-strain genomes for metagenomic binning, comparative biology and taxonomic classification.</title>
        <authorList>
            <person name="Goeker M."/>
        </authorList>
    </citation>
    <scope>NUCLEOTIDE SEQUENCE</scope>
    <source>
        <strain evidence="9">DSM 24202</strain>
    </source>
</reference>
<evidence type="ECO:0000256" key="1">
    <source>
        <dbReference type="ARBA" id="ARBA00004651"/>
    </source>
</evidence>
<sequence>MSALGDRSQYYDTLATLLGAGLPILRALEQHYPGRFNRVARQLRESLQGGSTLAEAMRGMSCFSSFECNVAAAGEYSGQLDRCFRSLSDWFALRQRLRQKVISGMLYPLLMYHVAGPILCVVDVAIGQLTMPQVVSRLILWYAVPWVIFILLRALAPGLFRSRLVGTLLDAVPVLGAVQFNLENASFFRALSLCLNAGIGMVNAIKLAAESCSNRAYQLRFLRIAKRIDQHGEAFAAAYHKTSSGRERQSSIPALIDTGEMSGTLDASAERIATFCANDGERQLEIAALMAPKALYGCLVLYIGYRIISFYAGYIGQINELLQ</sequence>
<dbReference type="AlphaFoldDB" id="A0AAE3VCW2"/>
<comment type="caution">
    <text evidence="9">The sequence shown here is derived from an EMBL/GenBank/DDBJ whole genome shotgun (WGS) entry which is preliminary data.</text>
</comment>
<evidence type="ECO:0000256" key="4">
    <source>
        <dbReference type="ARBA" id="ARBA00022692"/>
    </source>
</evidence>
<keyword evidence="4 7" id="KW-0812">Transmembrane</keyword>
<proteinExistence type="inferred from homology"/>
<evidence type="ECO:0000313" key="10">
    <source>
        <dbReference type="Proteomes" id="UP001238163"/>
    </source>
</evidence>
<comment type="similarity">
    <text evidence="2">Belongs to the GSP F family.</text>
</comment>
<feature type="domain" description="Type II secretion system protein GspF" evidence="8">
    <location>
        <begin position="187"/>
        <end position="310"/>
    </location>
</feature>
<dbReference type="EMBL" id="JAUSVL010000001">
    <property type="protein sequence ID" value="MDQ0288180.1"/>
    <property type="molecule type" value="Genomic_DNA"/>
</dbReference>
<organism evidence="9 10">
    <name type="scientific">Oligosphaera ethanolica</name>
    <dbReference type="NCBI Taxonomy" id="760260"/>
    <lineage>
        <taxon>Bacteria</taxon>
        <taxon>Pseudomonadati</taxon>
        <taxon>Lentisphaerota</taxon>
        <taxon>Oligosphaeria</taxon>
        <taxon>Oligosphaerales</taxon>
        <taxon>Oligosphaeraceae</taxon>
        <taxon>Oligosphaera</taxon>
    </lineage>
</organism>
<evidence type="ECO:0000313" key="9">
    <source>
        <dbReference type="EMBL" id="MDQ0288180.1"/>
    </source>
</evidence>
<comment type="subcellular location">
    <subcellularLocation>
        <location evidence="1">Cell membrane</location>
        <topology evidence="1">Multi-pass membrane protein</topology>
    </subcellularLocation>
</comment>
<keyword evidence="10" id="KW-1185">Reference proteome</keyword>
<dbReference type="GO" id="GO:0005886">
    <property type="term" value="C:plasma membrane"/>
    <property type="evidence" value="ECO:0007669"/>
    <property type="project" value="UniProtKB-SubCell"/>
</dbReference>
<accession>A0AAE3VCW2</accession>
<dbReference type="Pfam" id="PF00482">
    <property type="entry name" value="T2SSF"/>
    <property type="match status" value="2"/>
</dbReference>
<keyword evidence="3" id="KW-1003">Cell membrane</keyword>
<gene>
    <name evidence="9" type="ORF">J3R75_000287</name>
</gene>
<dbReference type="InterPro" id="IPR042094">
    <property type="entry name" value="T2SS_GspF_sf"/>
</dbReference>
<evidence type="ECO:0000256" key="3">
    <source>
        <dbReference type="ARBA" id="ARBA00022475"/>
    </source>
</evidence>
<feature type="transmembrane region" description="Helical" evidence="7">
    <location>
        <begin position="294"/>
        <end position="314"/>
    </location>
</feature>
<feature type="domain" description="Type II secretion system protein GspF" evidence="8">
    <location>
        <begin position="11"/>
        <end position="119"/>
    </location>
</feature>
<evidence type="ECO:0000256" key="7">
    <source>
        <dbReference type="SAM" id="Phobius"/>
    </source>
</evidence>
<keyword evidence="6 7" id="KW-0472">Membrane</keyword>
<dbReference type="PANTHER" id="PTHR30012">
    <property type="entry name" value="GENERAL SECRETION PATHWAY PROTEIN"/>
    <property type="match status" value="1"/>
</dbReference>